<protein>
    <submittedName>
        <fullName evidence="1">ATP-binding cassette transporter</fullName>
    </submittedName>
</protein>
<evidence type="ECO:0000313" key="1">
    <source>
        <dbReference type="EMBL" id="GAA48236.1"/>
    </source>
</evidence>
<gene>
    <name evidence="1" type="ORF">CLF_101352</name>
</gene>
<name>G7Y5K0_CLOSI</name>
<accession>G7Y5K0</accession>
<reference evidence="1" key="1">
    <citation type="journal article" date="2011" name="Genome Biol.">
        <title>The draft genome of the carcinogenic human liver fluke Clonorchis sinensis.</title>
        <authorList>
            <person name="Wang X."/>
            <person name="Chen W."/>
            <person name="Huang Y."/>
            <person name="Sun J."/>
            <person name="Men J."/>
            <person name="Liu H."/>
            <person name="Luo F."/>
            <person name="Guo L."/>
            <person name="Lv X."/>
            <person name="Deng C."/>
            <person name="Zhou C."/>
            <person name="Fan Y."/>
            <person name="Li X."/>
            <person name="Huang L."/>
            <person name="Hu Y."/>
            <person name="Liang C."/>
            <person name="Hu X."/>
            <person name="Xu J."/>
            <person name="Yu X."/>
        </authorList>
    </citation>
    <scope>NUCLEOTIDE SEQUENCE [LARGE SCALE GENOMIC DNA]</scope>
    <source>
        <strain evidence="1">Henan</strain>
    </source>
</reference>
<evidence type="ECO:0000313" key="2">
    <source>
        <dbReference type="Proteomes" id="UP000008909"/>
    </source>
</evidence>
<organism evidence="1 2">
    <name type="scientific">Clonorchis sinensis</name>
    <name type="common">Chinese liver fluke</name>
    <dbReference type="NCBI Taxonomy" id="79923"/>
    <lineage>
        <taxon>Eukaryota</taxon>
        <taxon>Metazoa</taxon>
        <taxon>Spiralia</taxon>
        <taxon>Lophotrochozoa</taxon>
        <taxon>Platyhelminthes</taxon>
        <taxon>Trematoda</taxon>
        <taxon>Digenea</taxon>
        <taxon>Opisthorchiida</taxon>
        <taxon>Opisthorchiata</taxon>
        <taxon>Opisthorchiidae</taxon>
        <taxon>Clonorchis</taxon>
    </lineage>
</organism>
<reference key="2">
    <citation type="submission" date="2011-10" db="EMBL/GenBank/DDBJ databases">
        <title>The genome and transcriptome sequence of Clonorchis sinensis provide insights into the carcinogenic liver fluke.</title>
        <authorList>
            <person name="Wang X."/>
            <person name="Huang Y."/>
            <person name="Chen W."/>
            <person name="Liu H."/>
            <person name="Guo L."/>
            <person name="Chen Y."/>
            <person name="Luo F."/>
            <person name="Zhou W."/>
            <person name="Sun J."/>
            <person name="Mao Q."/>
            <person name="Liang P."/>
            <person name="Zhou C."/>
            <person name="Tian Y."/>
            <person name="Men J."/>
            <person name="Lv X."/>
            <person name="Huang L."/>
            <person name="Zhou J."/>
            <person name="Hu Y."/>
            <person name="Li R."/>
            <person name="Zhang F."/>
            <person name="Lei H."/>
            <person name="Li X."/>
            <person name="Hu X."/>
            <person name="Liang C."/>
            <person name="Xu J."/>
            <person name="Wu Z."/>
            <person name="Yu X."/>
        </authorList>
    </citation>
    <scope>NUCLEOTIDE SEQUENCE</scope>
    <source>
        <strain>Henan</strain>
    </source>
</reference>
<keyword evidence="2" id="KW-1185">Reference proteome</keyword>
<keyword evidence="1" id="KW-0547">Nucleotide-binding</keyword>
<dbReference type="GO" id="GO:0005524">
    <property type="term" value="F:ATP binding"/>
    <property type="evidence" value="ECO:0007669"/>
    <property type="project" value="UniProtKB-KW"/>
</dbReference>
<sequence>MRRLTRCQVKVSVQADREVWWIQNAKEMEEAQKAGNARRLFQLIRATGPRKPSVSETINDRNGVTILIKEERLDRWAEYF</sequence>
<dbReference type="AlphaFoldDB" id="G7Y5K0"/>
<proteinExistence type="predicted"/>
<keyword evidence="1" id="KW-0067">ATP-binding</keyword>
<feature type="non-terminal residue" evidence="1">
    <location>
        <position position="80"/>
    </location>
</feature>
<dbReference type="EMBL" id="DF142877">
    <property type="protein sequence ID" value="GAA48236.1"/>
    <property type="molecule type" value="Genomic_DNA"/>
</dbReference>
<dbReference type="Proteomes" id="UP000008909">
    <property type="component" value="Unassembled WGS sequence"/>
</dbReference>